<keyword evidence="2" id="KW-1185">Reference proteome</keyword>
<dbReference type="OMA" id="MFDSYAR"/>
<organism evidence="1 2">
    <name type="scientific">Armillaria gallica</name>
    <name type="common">Bulbous honey fungus</name>
    <name type="synonym">Armillaria bulbosa</name>
    <dbReference type="NCBI Taxonomy" id="47427"/>
    <lineage>
        <taxon>Eukaryota</taxon>
        <taxon>Fungi</taxon>
        <taxon>Dikarya</taxon>
        <taxon>Basidiomycota</taxon>
        <taxon>Agaricomycotina</taxon>
        <taxon>Agaricomycetes</taxon>
        <taxon>Agaricomycetidae</taxon>
        <taxon>Agaricales</taxon>
        <taxon>Marasmiineae</taxon>
        <taxon>Physalacriaceae</taxon>
        <taxon>Armillaria</taxon>
    </lineage>
</organism>
<dbReference type="Proteomes" id="UP000217790">
    <property type="component" value="Unassembled WGS sequence"/>
</dbReference>
<evidence type="ECO:0000313" key="2">
    <source>
        <dbReference type="Proteomes" id="UP000217790"/>
    </source>
</evidence>
<reference evidence="2" key="1">
    <citation type="journal article" date="2017" name="Nat. Ecol. Evol.">
        <title>Genome expansion and lineage-specific genetic innovations in the forest pathogenic fungi Armillaria.</title>
        <authorList>
            <person name="Sipos G."/>
            <person name="Prasanna A.N."/>
            <person name="Walter M.C."/>
            <person name="O'Connor E."/>
            <person name="Balint B."/>
            <person name="Krizsan K."/>
            <person name="Kiss B."/>
            <person name="Hess J."/>
            <person name="Varga T."/>
            <person name="Slot J."/>
            <person name="Riley R."/>
            <person name="Boka B."/>
            <person name="Rigling D."/>
            <person name="Barry K."/>
            <person name="Lee J."/>
            <person name="Mihaltcheva S."/>
            <person name="LaButti K."/>
            <person name="Lipzen A."/>
            <person name="Waldron R."/>
            <person name="Moloney N.M."/>
            <person name="Sperisen C."/>
            <person name="Kredics L."/>
            <person name="Vagvoelgyi C."/>
            <person name="Patrignani A."/>
            <person name="Fitzpatrick D."/>
            <person name="Nagy I."/>
            <person name="Doyle S."/>
            <person name="Anderson J.B."/>
            <person name="Grigoriev I.V."/>
            <person name="Gueldener U."/>
            <person name="Muensterkoetter M."/>
            <person name="Nagy L.G."/>
        </authorList>
    </citation>
    <scope>NUCLEOTIDE SEQUENCE [LARGE SCALE GENOMIC DNA]</scope>
    <source>
        <strain evidence="2">Ar21-2</strain>
    </source>
</reference>
<sequence>MLEAVDAATKMSKPYLPNITQRILSMVTALTTSRLGDADYRALTIDTLYDHWNMRPGASICDITKHHSITCVDGHHKTSLSADEAASAILSLIGLPDAGTATTRSIIYTNWAHLPEWIGKVLDDSWRVTYGHTGVGGGSARLLWCLEHNRPGAESFDSPERRVHVESRMNEDGILDMAASKRAVRRHLAKIIDSIDFIIELVWARGDLSEYGEYSVRYAEGDIGCAIVAAGPTVIEIYDSNRTMSLGMFDSYARKLLEYTVRRDSPPLTAPIIKRGPMLSVSDDDNHNSRPARIKIRPVDPDFSLWFELDKPIAAAKATVEGSAPAISCGTGKSNLDTASATSLRRQASTHPSREIDLSLSRLPPAIPTSTLTGHLIRPSFQSSVLILEHDPPSFYRIPDARHSPPPLSTEVLVSVRRGGRLRHSLPSSAVKHHPQS</sequence>
<protein>
    <submittedName>
        <fullName evidence="1">Uncharacterized protein</fullName>
    </submittedName>
</protein>
<dbReference type="OrthoDB" id="5121585at2759"/>
<dbReference type="InParanoid" id="A0A2H3DPB5"/>
<evidence type="ECO:0000313" key="1">
    <source>
        <dbReference type="EMBL" id="PBK92708.1"/>
    </source>
</evidence>
<name>A0A2H3DPB5_ARMGA</name>
<dbReference type="AlphaFoldDB" id="A0A2H3DPB5"/>
<proteinExistence type="predicted"/>
<accession>A0A2H3DPB5</accession>
<dbReference type="EMBL" id="KZ293658">
    <property type="protein sequence ID" value="PBK92708.1"/>
    <property type="molecule type" value="Genomic_DNA"/>
</dbReference>
<gene>
    <name evidence="1" type="ORF">ARMGADRAFT_1080776</name>
</gene>